<sequence>MIRRKEQYNEIPELTVSEDIRVRFNETDPLGIVWHGYYITYFEDGREAFGRRHGISYLDVQRSGYTTPIVKSECEHKLSLRYGDVARIETTIVDTPAAKMIFRYKIFDAHEKIVCTGETVQVFVDAKGDLSLNIPPFFEEWKRKMGLIKE</sequence>
<dbReference type="NCBIfam" id="TIGR00051">
    <property type="entry name" value="YbgC/FadM family acyl-CoA thioesterase"/>
    <property type="match status" value="1"/>
</dbReference>
<gene>
    <name evidence="3" type="ORF">Q764_05610</name>
</gene>
<dbReference type="PANTHER" id="PTHR31793">
    <property type="entry name" value="4-HYDROXYBENZOYL-COA THIOESTERASE FAMILY MEMBER"/>
    <property type="match status" value="1"/>
</dbReference>
<dbReference type="GO" id="GO:0047617">
    <property type="term" value="F:fatty acyl-CoA hydrolase activity"/>
    <property type="evidence" value="ECO:0007669"/>
    <property type="project" value="TreeGrafter"/>
</dbReference>
<dbReference type="InterPro" id="IPR008272">
    <property type="entry name" value="HB-CoA_thioesterase_AS"/>
</dbReference>
<dbReference type="SUPFAM" id="SSF54637">
    <property type="entry name" value="Thioesterase/thiol ester dehydrase-isomerase"/>
    <property type="match status" value="1"/>
</dbReference>
<organism evidence="3 4">
    <name type="scientific">Flavobacterium suncheonense GH29-5 = DSM 17707</name>
    <dbReference type="NCBI Taxonomy" id="1121899"/>
    <lineage>
        <taxon>Bacteria</taxon>
        <taxon>Pseudomonadati</taxon>
        <taxon>Bacteroidota</taxon>
        <taxon>Flavobacteriia</taxon>
        <taxon>Flavobacteriales</taxon>
        <taxon>Flavobacteriaceae</taxon>
        <taxon>Flavobacterium</taxon>
    </lineage>
</organism>
<dbReference type="PANTHER" id="PTHR31793:SF27">
    <property type="entry name" value="NOVEL THIOESTERASE SUPERFAMILY DOMAIN AND SAPOSIN A-TYPE DOMAIN CONTAINING PROTEIN (0610012H03RIK)"/>
    <property type="match status" value="1"/>
</dbReference>
<dbReference type="AlphaFoldDB" id="A0A0A2MDM6"/>
<evidence type="ECO:0000256" key="2">
    <source>
        <dbReference type="ARBA" id="ARBA00022801"/>
    </source>
</evidence>
<dbReference type="RefSeq" id="WP_026980388.1">
    <property type="nucleotide sequence ID" value="NZ_AUCZ01000008.1"/>
</dbReference>
<proteinExistence type="inferred from homology"/>
<comment type="similarity">
    <text evidence="1">Belongs to the 4-hydroxybenzoyl-CoA thioesterase family.</text>
</comment>
<dbReference type="InterPro" id="IPR006684">
    <property type="entry name" value="YbgC/YbaW"/>
</dbReference>
<dbReference type="OrthoDB" id="9800856at2"/>
<dbReference type="CDD" id="cd00586">
    <property type="entry name" value="4HBT"/>
    <property type="match status" value="1"/>
</dbReference>
<evidence type="ECO:0000256" key="1">
    <source>
        <dbReference type="ARBA" id="ARBA00005953"/>
    </source>
</evidence>
<dbReference type="Proteomes" id="UP000030121">
    <property type="component" value="Unassembled WGS sequence"/>
</dbReference>
<reference evidence="3 4" key="1">
    <citation type="submission" date="2013-09" db="EMBL/GenBank/DDBJ databases">
        <authorList>
            <person name="Zeng Z."/>
            <person name="Chen C."/>
        </authorList>
    </citation>
    <scope>NUCLEOTIDE SEQUENCE [LARGE SCALE GENOMIC DNA]</scope>
    <source>
        <strain evidence="3 4">GH29-5</strain>
    </source>
</reference>
<dbReference type="InterPro" id="IPR029069">
    <property type="entry name" value="HotDog_dom_sf"/>
</dbReference>
<dbReference type="InterPro" id="IPR050563">
    <property type="entry name" value="4-hydroxybenzoyl-CoA_TE"/>
</dbReference>
<dbReference type="EMBL" id="JRLW01000005">
    <property type="protein sequence ID" value="KGO89671.1"/>
    <property type="molecule type" value="Genomic_DNA"/>
</dbReference>
<accession>A0A0A2MDM6</accession>
<dbReference type="PROSITE" id="PS01328">
    <property type="entry name" value="4HBCOA_THIOESTERASE"/>
    <property type="match status" value="1"/>
</dbReference>
<dbReference type="Gene3D" id="3.10.129.10">
    <property type="entry name" value="Hotdog Thioesterase"/>
    <property type="match status" value="1"/>
</dbReference>
<dbReference type="eggNOG" id="COG0824">
    <property type="taxonomic scope" value="Bacteria"/>
</dbReference>
<keyword evidence="2" id="KW-0378">Hydrolase</keyword>
<dbReference type="Pfam" id="PF13279">
    <property type="entry name" value="4HBT_2"/>
    <property type="match status" value="1"/>
</dbReference>
<keyword evidence="4" id="KW-1185">Reference proteome</keyword>
<evidence type="ECO:0000313" key="4">
    <source>
        <dbReference type="Proteomes" id="UP000030121"/>
    </source>
</evidence>
<comment type="caution">
    <text evidence="3">The sequence shown here is derived from an EMBL/GenBank/DDBJ whole genome shotgun (WGS) entry which is preliminary data.</text>
</comment>
<evidence type="ECO:0000313" key="3">
    <source>
        <dbReference type="EMBL" id="KGO89671.1"/>
    </source>
</evidence>
<protein>
    <submittedName>
        <fullName evidence="3">4-hydroxybenzoyl-CoA thioesterase</fullName>
    </submittedName>
</protein>
<name>A0A0A2MDM6_9FLAO</name>
<dbReference type="STRING" id="1121899.GCA_000430025_01955"/>